<keyword evidence="2" id="KW-1185">Reference proteome</keyword>
<dbReference type="Proteomes" id="UP001447188">
    <property type="component" value="Unassembled WGS sequence"/>
</dbReference>
<protein>
    <submittedName>
        <fullName evidence="1">Uncharacterized protein</fullName>
    </submittedName>
</protein>
<reference evidence="1 2" key="1">
    <citation type="submission" date="2024-02" db="EMBL/GenBank/DDBJ databases">
        <title>Discinaceae phylogenomics.</title>
        <authorList>
            <person name="Dirks A.C."/>
            <person name="James T.Y."/>
        </authorList>
    </citation>
    <scope>NUCLEOTIDE SEQUENCE [LARGE SCALE GENOMIC DNA]</scope>
    <source>
        <strain evidence="1 2">ACD0624</strain>
    </source>
</reference>
<evidence type="ECO:0000313" key="2">
    <source>
        <dbReference type="Proteomes" id="UP001447188"/>
    </source>
</evidence>
<organism evidence="1 2">
    <name type="scientific">Discina gigas</name>
    <dbReference type="NCBI Taxonomy" id="1032678"/>
    <lineage>
        <taxon>Eukaryota</taxon>
        <taxon>Fungi</taxon>
        <taxon>Dikarya</taxon>
        <taxon>Ascomycota</taxon>
        <taxon>Pezizomycotina</taxon>
        <taxon>Pezizomycetes</taxon>
        <taxon>Pezizales</taxon>
        <taxon>Discinaceae</taxon>
        <taxon>Discina</taxon>
    </lineage>
</organism>
<comment type="caution">
    <text evidence="1">The sequence shown here is derived from an EMBL/GenBank/DDBJ whole genome shotgun (WGS) entry which is preliminary data.</text>
</comment>
<name>A0ABR3GGQ6_9PEZI</name>
<proteinExistence type="predicted"/>
<evidence type="ECO:0000313" key="1">
    <source>
        <dbReference type="EMBL" id="KAL0634947.1"/>
    </source>
</evidence>
<accession>A0ABR3GGQ6</accession>
<dbReference type="EMBL" id="JBBBZM010000081">
    <property type="protein sequence ID" value="KAL0634947.1"/>
    <property type="molecule type" value="Genomic_DNA"/>
</dbReference>
<gene>
    <name evidence="1" type="ORF">Q9L58_006141</name>
</gene>
<sequence length="177" mass="19220">MSTLFSPRHLAADEDRFLATAENIDGASLPAPPYPRSLAPSIAPSHVPSIASVAFSRISRFPSIATSLAASSMVRSRSYESLPSYDPVRVSISSSAPRRSSLRWADLEMSAPAYTVGAGLAPPTRRHFDIKRANSVPPHCPPPVYRRRKRDVMLEWGRKVVKDIKGIGGGKVKSVNV</sequence>